<name>A0ABU5IC88_9BURK</name>
<feature type="domain" description="PAS" evidence="7">
    <location>
        <begin position="594"/>
        <end position="648"/>
    </location>
</feature>
<proteinExistence type="predicted"/>
<organism evidence="9 10">
    <name type="scientific">Azohydromonas lata</name>
    <dbReference type="NCBI Taxonomy" id="45677"/>
    <lineage>
        <taxon>Bacteria</taxon>
        <taxon>Pseudomonadati</taxon>
        <taxon>Pseudomonadota</taxon>
        <taxon>Betaproteobacteria</taxon>
        <taxon>Burkholderiales</taxon>
        <taxon>Sphaerotilaceae</taxon>
        <taxon>Azohydromonas</taxon>
    </lineage>
</organism>
<feature type="domain" description="PAC" evidence="8">
    <location>
        <begin position="417"/>
        <end position="469"/>
    </location>
</feature>
<dbReference type="RefSeq" id="WP_322465180.1">
    <property type="nucleotide sequence ID" value="NZ_JAXOJX010000011.1"/>
</dbReference>
<evidence type="ECO:0000259" key="7">
    <source>
        <dbReference type="PROSITE" id="PS50112"/>
    </source>
</evidence>
<dbReference type="Pfam" id="PF13426">
    <property type="entry name" value="PAS_9"/>
    <property type="match status" value="1"/>
</dbReference>
<feature type="domain" description="Response regulatory" evidence="6">
    <location>
        <begin position="989"/>
        <end position="1110"/>
    </location>
</feature>
<evidence type="ECO:0000256" key="2">
    <source>
        <dbReference type="ARBA" id="ARBA00012438"/>
    </source>
</evidence>
<dbReference type="SUPFAM" id="SSF52172">
    <property type="entry name" value="CheY-like"/>
    <property type="match status" value="2"/>
</dbReference>
<dbReference type="CDD" id="cd00082">
    <property type="entry name" value="HisKA"/>
    <property type="match status" value="1"/>
</dbReference>
<dbReference type="PROSITE" id="PS50113">
    <property type="entry name" value="PAC"/>
    <property type="match status" value="3"/>
</dbReference>
<evidence type="ECO:0000259" key="5">
    <source>
        <dbReference type="PROSITE" id="PS50109"/>
    </source>
</evidence>
<dbReference type="SMART" id="SM00091">
    <property type="entry name" value="PAS"/>
    <property type="match status" value="2"/>
</dbReference>
<dbReference type="CDD" id="cd18774">
    <property type="entry name" value="PDC2_HK_sensor"/>
    <property type="match status" value="1"/>
</dbReference>
<dbReference type="InterPro" id="IPR000700">
    <property type="entry name" value="PAS-assoc_C"/>
</dbReference>
<accession>A0ABU5IC88</accession>
<dbReference type="InterPro" id="IPR013656">
    <property type="entry name" value="PAS_4"/>
</dbReference>
<dbReference type="InterPro" id="IPR001789">
    <property type="entry name" value="Sig_transdc_resp-reg_receiver"/>
</dbReference>
<dbReference type="PROSITE" id="PS50109">
    <property type="entry name" value="HIS_KIN"/>
    <property type="match status" value="1"/>
</dbReference>
<evidence type="ECO:0000256" key="1">
    <source>
        <dbReference type="ARBA" id="ARBA00000085"/>
    </source>
</evidence>
<dbReference type="InterPro" id="IPR000014">
    <property type="entry name" value="PAS"/>
</dbReference>
<feature type="domain" description="PAC" evidence="8">
    <location>
        <begin position="545"/>
        <end position="597"/>
    </location>
</feature>
<dbReference type="InterPro" id="IPR003594">
    <property type="entry name" value="HATPase_dom"/>
</dbReference>
<dbReference type="SMART" id="SM00388">
    <property type="entry name" value="HisKA"/>
    <property type="match status" value="1"/>
</dbReference>
<reference evidence="9 10" key="1">
    <citation type="submission" date="2023-11" db="EMBL/GenBank/DDBJ databases">
        <title>Draft genome of Azohydromonas lata strain H1 (DSM1123), a polyhydroxyalkanoate producer.</title>
        <authorList>
            <person name="Traversa D."/>
            <person name="D'Addabbo P."/>
            <person name="Pazzani C."/>
            <person name="Manzari C."/>
            <person name="Chiara M."/>
            <person name="Scrascia M."/>
        </authorList>
    </citation>
    <scope>NUCLEOTIDE SEQUENCE [LARGE SCALE GENOMIC DNA]</scope>
    <source>
        <strain evidence="9 10">H1</strain>
    </source>
</reference>
<sequence>MWLVLACLLPCVLAATLLFVHEYRGGRANLERDTVQTARALTQAVDSQILRAQSIGQVLAVSPSLAAGDFAAFHRQAKEAVVASGFVTNVLLSDASGQQVVNTATEFGQPLPMRADPQRVRPVFDTGQPLVTGVVLGGVLKRPVIGIDVPVRVHERVVYSLGVGIAAEQFNTVFEAQRLPPDWIAGVFDRTGTLAARSRKPEQFVGHKASAQLLQAFKLAEAGTTESTTQEGIPVTTFFSCSPTTKWCVAIGMPRQALLSGLMRTLSVLTAGAAVLLLLSWVLARRVGKRIARSVEALTVPATALGCGDVPEPPVVSVREAADVAAALARAADLLQQRDALVQHRDAQLDEAHRLARLGTWSWDPVTGSFQASGSLCRLLGQDAEPSGWPLEAAFAAEAWQRLQAAARQAASTGTGFDLELPARDGHGRLLWLHARSGVVRDDTGETLALHGTMQDITESKQSGAALLRAHERLGLAQRAARAGLWEWDLAMGSFHWSDELFLLFGLDPQRDHAGMEAWQSVVHPDDRQRALAAVTAAVQERRALSVSYRIVLGDGQERWIDASGGIGEDSDGKGLRMSGLCIDATAWRQAERAVAELNATLDLAPVLVRDFDGTIRHWSKGCERLYGWRTDEAVGRNAHELLRTVFPVPLPALEGVLEREGEWTGELHHTTRDGRVLAVVARKALRRGAQGRPLAVAEAVTDVTAAREAQTELARLNTTLEQRVQSRTLELVAMRDAAEAATRAKSAFLSNMSHEIRTPMNAIIGFTHLLMRDAAPGQQLQRLQTVEQAAQHLLRLLNDILDLSKIEAGKMVLEDAEFDLDVLLSRVISLVREAAAAKQLELVLDTHGVPQHLRGDSTRLSQALLNLLSNAVKFTASGWVRLRIELLQDGAAQMLLRFEVSDTGEGIAPARLGALFSAFEQADASTTRRHGGSGLGLALTRHIAQLMGGEVGVQSSPGQGSTFWFTARVGCAAGPARTLTPIRLQGLRALIVDDLPEARSALVEQLWGLGLKATATESGQAAVGLVHDARAGGGFFDLLLIDWRMPAMDGIATLAQLQQALPGPVPPSILVTAQDEPCLHEQAREAGFHAVLLKPVTASALHDALVHLLQPASGTALAVPYMPGRQMLQALRSRHAGARVLLAEDNAVNQELVAMLLRAAGLEVIVAEDGERAVEMALVQEFDVILMDMQMPRMDGLAATIAMRKEHRQRVPIIALTANAFADDRKACLAAGMNDFMTKPVVPETLYAMLAKWLPPMHAEASPSSSAISGYRPPAA</sequence>
<evidence type="ECO:0000313" key="9">
    <source>
        <dbReference type="EMBL" id="MDZ5456732.1"/>
    </source>
</evidence>
<dbReference type="CDD" id="cd16922">
    <property type="entry name" value="HATPase_EvgS-ArcB-TorS-like"/>
    <property type="match status" value="1"/>
</dbReference>
<dbReference type="Pfam" id="PF08448">
    <property type="entry name" value="PAS_4"/>
    <property type="match status" value="1"/>
</dbReference>
<dbReference type="Gene3D" id="3.30.450.20">
    <property type="entry name" value="PAS domain"/>
    <property type="match status" value="4"/>
</dbReference>
<dbReference type="NCBIfam" id="TIGR00229">
    <property type="entry name" value="sensory_box"/>
    <property type="match status" value="1"/>
</dbReference>
<dbReference type="PROSITE" id="PS50112">
    <property type="entry name" value="PAS"/>
    <property type="match status" value="1"/>
</dbReference>
<dbReference type="InterPro" id="IPR035965">
    <property type="entry name" value="PAS-like_dom_sf"/>
</dbReference>
<feature type="domain" description="Histidine kinase" evidence="5">
    <location>
        <begin position="752"/>
        <end position="972"/>
    </location>
</feature>
<dbReference type="InterPro" id="IPR003661">
    <property type="entry name" value="HisK_dim/P_dom"/>
</dbReference>
<dbReference type="Pfam" id="PF00072">
    <property type="entry name" value="Response_reg"/>
    <property type="match status" value="2"/>
</dbReference>
<dbReference type="Gene3D" id="3.40.50.2300">
    <property type="match status" value="2"/>
</dbReference>
<evidence type="ECO:0000256" key="3">
    <source>
        <dbReference type="ARBA" id="ARBA00022553"/>
    </source>
</evidence>
<dbReference type="InterPro" id="IPR036890">
    <property type="entry name" value="HATPase_C_sf"/>
</dbReference>
<dbReference type="Proteomes" id="UP001293718">
    <property type="component" value="Unassembled WGS sequence"/>
</dbReference>
<dbReference type="SMART" id="SM00448">
    <property type="entry name" value="REC"/>
    <property type="match status" value="2"/>
</dbReference>
<evidence type="ECO:0000259" key="6">
    <source>
        <dbReference type="PROSITE" id="PS50110"/>
    </source>
</evidence>
<dbReference type="Gene3D" id="3.30.565.10">
    <property type="entry name" value="Histidine kinase-like ATPase, C-terminal domain"/>
    <property type="match status" value="1"/>
</dbReference>
<dbReference type="PANTHER" id="PTHR45339:SF5">
    <property type="entry name" value="HISTIDINE KINASE"/>
    <property type="match status" value="1"/>
</dbReference>
<dbReference type="SMART" id="SM00387">
    <property type="entry name" value="HATPase_c"/>
    <property type="match status" value="1"/>
</dbReference>
<dbReference type="InterPro" id="IPR004358">
    <property type="entry name" value="Sig_transdc_His_kin-like_C"/>
</dbReference>
<dbReference type="PROSITE" id="PS50110">
    <property type="entry name" value="RESPONSE_REGULATORY"/>
    <property type="match status" value="2"/>
</dbReference>
<dbReference type="InterPro" id="IPR036097">
    <property type="entry name" value="HisK_dim/P_sf"/>
</dbReference>
<keyword evidence="3 4" id="KW-0597">Phosphoprotein</keyword>
<dbReference type="SUPFAM" id="SSF55785">
    <property type="entry name" value="PYP-like sensor domain (PAS domain)"/>
    <property type="match status" value="3"/>
</dbReference>
<dbReference type="SMART" id="SM00086">
    <property type="entry name" value="PAC"/>
    <property type="match status" value="3"/>
</dbReference>
<feature type="domain" description="Response regulatory" evidence="6">
    <location>
        <begin position="1140"/>
        <end position="1255"/>
    </location>
</feature>
<feature type="modified residue" description="4-aspartylphosphate" evidence="4">
    <location>
        <position position="1043"/>
    </location>
</feature>
<dbReference type="InterPro" id="IPR013655">
    <property type="entry name" value="PAS_fold_3"/>
</dbReference>
<dbReference type="InterPro" id="IPR005467">
    <property type="entry name" value="His_kinase_dom"/>
</dbReference>
<feature type="domain" description="PAC" evidence="8">
    <location>
        <begin position="664"/>
        <end position="716"/>
    </location>
</feature>
<protein>
    <recommendedName>
        <fullName evidence="2">histidine kinase</fullName>
        <ecNumber evidence="2">2.7.13.3</ecNumber>
    </recommendedName>
</protein>
<dbReference type="InterPro" id="IPR011006">
    <property type="entry name" value="CheY-like_superfamily"/>
</dbReference>
<dbReference type="Gene3D" id="1.10.287.130">
    <property type="match status" value="1"/>
</dbReference>
<dbReference type="Gene3D" id="2.10.70.100">
    <property type="match status" value="2"/>
</dbReference>
<evidence type="ECO:0000259" key="8">
    <source>
        <dbReference type="PROSITE" id="PS50113"/>
    </source>
</evidence>
<dbReference type="PANTHER" id="PTHR45339">
    <property type="entry name" value="HYBRID SIGNAL TRANSDUCTION HISTIDINE KINASE J"/>
    <property type="match status" value="1"/>
</dbReference>
<dbReference type="Pfam" id="PF08447">
    <property type="entry name" value="PAS_3"/>
    <property type="match status" value="1"/>
</dbReference>
<gene>
    <name evidence="9" type="ORF">SM757_09100</name>
</gene>
<dbReference type="EC" id="2.7.13.3" evidence="2"/>
<evidence type="ECO:0000313" key="10">
    <source>
        <dbReference type="Proteomes" id="UP001293718"/>
    </source>
</evidence>
<dbReference type="CDD" id="cd17546">
    <property type="entry name" value="REC_hyHK_CKI1_RcsC-like"/>
    <property type="match status" value="2"/>
</dbReference>
<dbReference type="SUPFAM" id="SSF55874">
    <property type="entry name" value="ATPase domain of HSP90 chaperone/DNA topoisomerase II/histidine kinase"/>
    <property type="match status" value="1"/>
</dbReference>
<comment type="caution">
    <text evidence="9">The sequence shown here is derived from an EMBL/GenBank/DDBJ whole genome shotgun (WGS) entry which is preliminary data.</text>
</comment>
<dbReference type="CDD" id="cd00130">
    <property type="entry name" value="PAS"/>
    <property type="match status" value="2"/>
</dbReference>
<keyword evidence="10" id="KW-1185">Reference proteome</keyword>
<dbReference type="InterPro" id="IPR001610">
    <property type="entry name" value="PAC"/>
</dbReference>
<feature type="modified residue" description="4-aspartylphosphate" evidence="4">
    <location>
        <position position="1189"/>
    </location>
</feature>
<dbReference type="PRINTS" id="PR00344">
    <property type="entry name" value="BCTRLSENSOR"/>
</dbReference>
<dbReference type="Pfam" id="PF02518">
    <property type="entry name" value="HATPase_c"/>
    <property type="match status" value="1"/>
</dbReference>
<comment type="catalytic activity">
    <reaction evidence="1">
        <text>ATP + protein L-histidine = ADP + protein N-phospho-L-histidine.</text>
        <dbReference type="EC" id="2.7.13.3"/>
    </reaction>
</comment>
<dbReference type="SUPFAM" id="SSF47384">
    <property type="entry name" value="Homodimeric domain of signal transducing histidine kinase"/>
    <property type="match status" value="1"/>
</dbReference>
<dbReference type="CDD" id="cd18773">
    <property type="entry name" value="PDC1_HK_sensor"/>
    <property type="match status" value="1"/>
</dbReference>
<evidence type="ECO:0000256" key="4">
    <source>
        <dbReference type="PROSITE-ProRule" id="PRU00169"/>
    </source>
</evidence>
<dbReference type="EMBL" id="JAXOJX010000011">
    <property type="protein sequence ID" value="MDZ5456732.1"/>
    <property type="molecule type" value="Genomic_DNA"/>
</dbReference>
<dbReference type="Pfam" id="PF00512">
    <property type="entry name" value="HisKA"/>
    <property type="match status" value="1"/>
</dbReference>